<dbReference type="PATRIC" id="fig|1286631.3.peg.680"/>
<evidence type="ECO:0000313" key="2">
    <source>
        <dbReference type="Proteomes" id="UP000026714"/>
    </source>
</evidence>
<evidence type="ECO:0000313" key="1">
    <source>
        <dbReference type="EMBL" id="KDB53712.1"/>
    </source>
</evidence>
<reference evidence="1 2" key="1">
    <citation type="journal article" date="2014" name="FEMS Microbiol. Ecol.">
        <title>Sphaerotilus natans encrusted with nanoball-shaped Fe(III) oxide minerals formed by nitrate-reducing mixotrophic Fe(II) oxidation.</title>
        <authorList>
            <person name="Park S."/>
            <person name="Kim D.H."/>
            <person name="Lee J.H."/>
            <person name="Hur H.G."/>
        </authorList>
    </citation>
    <scope>NUCLEOTIDE SEQUENCE [LARGE SCALE GENOMIC DNA]</scope>
    <source>
        <strain evidence="1 2">DSM 6575</strain>
    </source>
</reference>
<dbReference type="SUPFAM" id="SSF56935">
    <property type="entry name" value="Porins"/>
    <property type="match status" value="1"/>
</dbReference>
<name>A0A059KQE7_9BURK</name>
<dbReference type="AlphaFoldDB" id="A0A059KQE7"/>
<organism evidence="1 2">
    <name type="scientific">Sphaerotilus natans subsp. natans DSM 6575</name>
    <dbReference type="NCBI Taxonomy" id="1286631"/>
    <lineage>
        <taxon>Bacteria</taxon>
        <taxon>Pseudomonadati</taxon>
        <taxon>Pseudomonadota</taxon>
        <taxon>Betaproteobacteria</taxon>
        <taxon>Burkholderiales</taxon>
        <taxon>Sphaerotilaceae</taxon>
        <taxon>Sphaerotilus</taxon>
    </lineage>
</organism>
<sequence length="1137" mass="122084">MSRLLPADRTNRSVTTVTMLPNLSSPAPLLKPLHLAVRHALPALAAGLALSAGLARAQVDVDPVHPLGEAPGRYRPLFTLPEPAGAPRILLDGQYAANARVGRLAVEVHGAGAPADGVTPVEIVVRVFDREGRPLREPVLLTVEHRGGARLLLPEARTDEGGADRRDADRSVPGTQLRVSGGEARFSLIAPAQPEDVLLRLSAGEAEVAGTIGFDPDVREMIAAGLIEGVIGRSTRRYDGAVSPARVDDGFEAELRHWSRDFDSGRGRAALRASVFLKGKIRGDRLLTLAYDSDKDTRARLLRDIRPEAWYPVYGDASVKGFDARSASKLYVRVDQGRSFVMYGDFAAGEGVTPAAGGGVVAGTRLRQLGSYQRTLTGVKLHRESTDGFLNLFASRDTLRQVTEEIAANGTSGPFAVSGTQALENSEQVQLIVRDRNNLNTVLSVTTLVRLSDYSFEPFSGRILLTRPIPSQDADGNPIHLRISYEVDQGGDAFWLAGADGQINLGERASLGGAIVEDRNPQAPFRLASVHAGVKLGAATELVVEAAQTEAALSAVGTSLVGAPVLPESGTATGRAARVEVQHRGERLEARLRAARTGAAFANTAAGVQPGSEQLGGSARWQASEDWALRVELQRDRDTATDARASGASLGADYRLSPTLTVGAGLRRIEETGRLRGALAGLAANPSAGSYYAPGSDGGFSGAGSTTLLNANSALASYGSGAAPGTVPDLETTTAFAGATWRASDRWTLKGLAEAAVDGQDRHRVELATSYQLAERARLYARAEHQDGLSSRYALDGASSRGQAIALGIDGRYMAGGDVFSEYRLRDASDGRASQVATGVRNVWQMRPGWAMTTGLERLRILDGSGQNATAATLGSDWTDSEWWKLSGRLEWRRLEARGASTTSGSSALTTQDSWLTTLTAVRRLDRDWTALARNYYLATDNHGARANGWQDRFQVGLAWRPVDHNRIDVLGKYEYKVEDNINATEEWRRVHVGAVQANVHPARAWWASGRLAGKTVSERFPVAEGGVQDRYRAWLASGRLIHDLSERWDLGLQLSLMRGQASGQSGASWQRSVGVEVGYLVQSNLWLSAGYNASGFRDRDLSSDYTARGAYLRLRFKFDADLFAGADPVVNRALPR</sequence>
<keyword evidence="2" id="KW-1185">Reference proteome</keyword>
<dbReference type="EMBL" id="AZRA01000017">
    <property type="protein sequence ID" value="KDB53712.1"/>
    <property type="molecule type" value="Genomic_DNA"/>
</dbReference>
<protein>
    <submittedName>
        <fullName evidence="1">Uncharacterized protein</fullName>
    </submittedName>
</protein>
<proteinExistence type="predicted"/>
<gene>
    <name evidence="1" type="ORF">X805_06900</name>
</gene>
<comment type="caution">
    <text evidence="1">The sequence shown here is derived from an EMBL/GenBank/DDBJ whole genome shotgun (WGS) entry which is preliminary data.</text>
</comment>
<accession>A0A059KQE7</accession>
<dbReference type="Proteomes" id="UP000026714">
    <property type="component" value="Unassembled WGS sequence"/>
</dbReference>
<dbReference type="eggNOG" id="COG3188">
    <property type="taxonomic scope" value="Bacteria"/>
</dbReference>
<dbReference type="STRING" id="34103.SAMN05421778_10379"/>